<dbReference type="Gene3D" id="2.60.40.1190">
    <property type="match status" value="1"/>
</dbReference>
<evidence type="ECO:0000313" key="3">
    <source>
        <dbReference type="EMBL" id="RXF69711.1"/>
    </source>
</evidence>
<dbReference type="GO" id="GO:0004553">
    <property type="term" value="F:hydrolase activity, hydrolyzing O-glycosyl compounds"/>
    <property type="evidence" value="ECO:0007669"/>
    <property type="project" value="InterPro"/>
</dbReference>
<dbReference type="PANTHER" id="PTHR35532:SF5">
    <property type="entry name" value="CARBOHYDRATE-BINDING DOMAIN-CONTAINING PROTEIN"/>
    <property type="match status" value="1"/>
</dbReference>
<name>A0A4Q0M950_9SPHI</name>
<reference evidence="3 4" key="1">
    <citation type="submission" date="2018-12" db="EMBL/GenBank/DDBJ databases">
        <title>The Draft Genome Sequence of the Soil Bacterium Pedobacter tournemirensis R1.</title>
        <authorList>
            <person name="He J."/>
        </authorList>
    </citation>
    <scope>NUCLEOTIDE SEQUENCE [LARGE SCALE GENOMIC DNA]</scope>
    <source>
        <strain evidence="3 4">R1</strain>
    </source>
</reference>
<dbReference type="PANTHER" id="PTHR35532">
    <property type="entry name" value="SIMILAR TO POLYHYDROXYALKANOATE DEPOLYMERASE"/>
    <property type="match status" value="1"/>
</dbReference>
<dbReference type="AlphaFoldDB" id="A0A4Q0M950"/>
<feature type="domain" description="Carbohydrate-binding" evidence="2">
    <location>
        <begin position="50"/>
        <end position="241"/>
    </location>
</feature>
<dbReference type="Pfam" id="PF06452">
    <property type="entry name" value="CBM9_1"/>
    <property type="match status" value="1"/>
</dbReference>
<proteinExistence type="predicted"/>
<dbReference type="InterPro" id="IPR010502">
    <property type="entry name" value="Carb-bd_dom_fam9"/>
</dbReference>
<protein>
    <recommendedName>
        <fullName evidence="2">Carbohydrate-binding domain-containing protein</fullName>
    </recommendedName>
</protein>
<comment type="caution">
    <text evidence="3">The sequence shown here is derived from an EMBL/GenBank/DDBJ whole genome shotgun (WGS) entry which is preliminary data.</text>
</comment>
<evidence type="ECO:0000259" key="2">
    <source>
        <dbReference type="Pfam" id="PF06452"/>
    </source>
</evidence>
<accession>A0A4Q0M950</accession>
<dbReference type="CDD" id="cd09620">
    <property type="entry name" value="CBM9_like_3"/>
    <property type="match status" value="1"/>
</dbReference>
<organism evidence="3 4">
    <name type="scientific">Arcticibacter tournemirensis</name>
    <dbReference type="NCBI Taxonomy" id="699437"/>
    <lineage>
        <taxon>Bacteria</taxon>
        <taxon>Pseudomonadati</taxon>
        <taxon>Bacteroidota</taxon>
        <taxon>Sphingobacteriia</taxon>
        <taxon>Sphingobacteriales</taxon>
        <taxon>Sphingobacteriaceae</taxon>
        <taxon>Arcticibacter</taxon>
    </lineage>
</organism>
<feature type="signal peptide" evidence="1">
    <location>
        <begin position="1"/>
        <end position="22"/>
    </location>
</feature>
<evidence type="ECO:0000313" key="4">
    <source>
        <dbReference type="Proteomes" id="UP000290848"/>
    </source>
</evidence>
<evidence type="ECO:0000256" key="1">
    <source>
        <dbReference type="SAM" id="SignalP"/>
    </source>
</evidence>
<dbReference type="GO" id="GO:0016052">
    <property type="term" value="P:carbohydrate catabolic process"/>
    <property type="evidence" value="ECO:0007669"/>
    <property type="project" value="InterPro"/>
</dbReference>
<gene>
    <name evidence="3" type="ORF">EKH83_10685</name>
</gene>
<dbReference type="RefSeq" id="WP_128769412.1">
    <property type="nucleotide sequence ID" value="NZ_RXOC01000006.1"/>
</dbReference>
<keyword evidence="1" id="KW-0732">Signal</keyword>
<dbReference type="Proteomes" id="UP000290848">
    <property type="component" value="Unassembled WGS sequence"/>
</dbReference>
<dbReference type="EMBL" id="RXOC01000006">
    <property type="protein sequence ID" value="RXF69711.1"/>
    <property type="molecule type" value="Genomic_DNA"/>
</dbReference>
<dbReference type="GO" id="GO:0030246">
    <property type="term" value="F:carbohydrate binding"/>
    <property type="evidence" value="ECO:0007669"/>
    <property type="project" value="InterPro"/>
</dbReference>
<sequence length="365" mass="42151">MFNKFICVTCLSVILIQSSVIAQTSFSGLEHLFTEPLHYTSYYTAKAPLIDGDIDDAVWKNAEWTRFFKDIEGDKRASPALGTRVKMLWNDSYLFIAAELEEPHVWGKLRKHDEIVFLDNDFEIFIDPDNNTHQYFEIEVNALNTIFDLFLSKPYRNSSGALISWDAPGLKSAVKIQGALNDPAGKDKGWTVEMAIPFRAVSIGDDIKVPAEGDVWRINFSRVEWDCEVKNGQYIKKKDSKGKVLPEHNWVWSPQGVVNMHYPERWGYLQFSRKSDSQFILPFSEKQRRYLWLVYYRQKEYFSKYKKYAMSLHDIGIDNEISIDGRVNVLTMFASGRQFCISISAEGSDVQELNEEGLVQITRTE</sequence>
<feature type="chain" id="PRO_5020449266" description="Carbohydrate-binding domain-containing protein" evidence="1">
    <location>
        <begin position="23"/>
        <end position="365"/>
    </location>
</feature>
<dbReference type="SUPFAM" id="SSF49344">
    <property type="entry name" value="CBD9-like"/>
    <property type="match status" value="1"/>
</dbReference>